<keyword evidence="4" id="KW-1185">Reference proteome</keyword>
<dbReference type="STRING" id="463040.CAL15_06710"/>
<dbReference type="Gene3D" id="3.40.30.10">
    <property type="entry name" value="Glutaredoxin"/>
    <property type="match status" value="1"/>
</dbReference>
<dbReference type="GO" id="GO:0016740">
    <property type="term" value="F:transferase activity"/>
    <property type="evidence" value="ECO:0007669"/>
    <property type="project" value="UniProtKB-KW"/>
</dbReference>
<dbReference type="OrthoDB" id="8772754at2"/>
<evidence type="ECO:0000259" key="1">
    <source>
        <dbReference type="PROSITE" id="PS50404"/>
    </source>
</evidence>
<dbReference type="RefSeq" id="WP_086077872.1">
    <property type="nucleotide sequence ID" value="NZ_CP021111.1"/>
</dbReference>
<accession>A0A1W6Z9R5</accession>
<evidence type="ECO:0000259" key="2">
    <source>
        <dbReference type="PROSITE" id="PS50405"/>
    </source>
</evidence>
<dbReference type="Gene3D" id="1.20.1050.10">
    <property type="match status" value="1"/>
</dbReference>
<name>A0A1W6Z9R5_9BORD</name>
<dbReference type="CDD" id="cd03057">
    <property type="entry name" value="GST_N_Beta"/>
    <property type="match status" value="1"/>
</dbReference>
<feature type="domain" description="GST C-terminal" evidence="2">
    <location>
        <begin position="83"/>
        <end position="203"/>
    </location>
</feature>
<dbReference type="SFLD" id="SFLDG00358">
    <property type="entry name" value="Main_(cytGST)"/>
    <property type="match status" value="1"/>
</dbReference>
<dbReference type="SUPFAM" id="SSF47616">
    <property type="entry name" value="GST C-terminal domain-like"/>
    <property type="match status" value="1"/>
</dbReference>
<dbReference type="InterPro" id="IPR040079">
    <property type="entry name" value="Glutathione_S-Trfase"/>
</dbReference>
<dbReference type="SFLD" id="SFLDG01150">
    <property type="entry name" value="Main.1:_Beta-like"/>
    <property type="match status" value="1"/>
</dbReference>
<dbReference type="InterPro" id="IPR004046">
    <property type="entry name" value="GST_C"/>
</dbReference>
<dbReference type="PANTHER" id="PTHR44051">
    <property type="entry name" value="GLUTATHIONE S-TRANSFERASE-RELATED"/>
    <property type="match status" value="1"/>
</dbReference>
<organism evidence="3 4">
    <name type="scientific">Bordetella genomosp. 13</name>
    <dbReference type="NCBI Taxonomy" id="463040"/>
    <lineage>
        <taxon>Bacteria</taxon>
        <taxon>Pseudomonadati</taxon>
        <taxon>Pseudomonadota</taxon>
        <taxon>Betaproteobacteria</taxon>
        <taxon>Burkholderiales</taxon>
        <taxon>Alcaligenaceae</taxon>
        <taxon>Bordetella</taxon>
    </lineage>
</organism>
<dbReference type="Proteomes" id="UP000194161">
    <property type="component" value="Chromosome"/>
</dbReference>
<dbReference type="Pfam" id="PF00043">
    <property type="entry name" value="GST_C"/>
    <property type="match status" value="1"/>
</dbReference>
<dbReference type="SFLD" id="SFLDS00019">
    <property type="entry name" value="Glutathione_Transferase_(cytos"/>
    <property type="match status" value="1"/>
</dbReference>
<proteinExistence type="predicted"/>
<evidence type="ECO:0000313" key="4">
    <source>
        <dbReference type="Proteomes" id="UP000194161"/>
    </source>
</evidence>
<dbReference type="Pfam" id="PF13409">
    <property type="entry name" value="GST_N_2"/>
    <property type="match status" value="1"/>
</dbReference>
<dbReference type="InterPro" id="IPR004045">
    <property type="entry name" value="Glutathione_S-Trfase_N"/>
</dbReference>
<dbReference type="SUPFAM" id="SSF52833">
    <property type="entry name" value="Thioredoxin-like"/>
    <property type="match status" value="1"/>
</dbReference>
<dbReference type="PROSITE" id="PS50404">
    <property type="entry name" value="GST_NTER"/>
    <property type="match status" value="1"/>
</dbReference>
<dbReference type="PANTHER" id="PTHR44051:SF8">
    <property type="entry name" value="GLUTATHIONE S-TRANSFERASE GSTA"/>
    <property type="match status" value="1"/>
</dbReference>
<feature type="domain" description="GST N-terminal" evidence="1">
    <location>
        <begin position="1"/>
        <end position="77"/>
    </location>
</feature>
<dbReference type="InterPro" id="IPR036282">
    <property type="entry name" value="Glutathione-S-Trfase_C_sf"/>
</dbReference>
<dbReference type="InterPro" id="IPR010987">
    <property type="entry name" value="Glutathione-S-Trfase_C-like"/>
</dbReference>
<dbReference type="InterPro" id="IPR036249">
    <property type="entry name" value="Thioredoxin-like_sf"/>
</dbReference>
<evidence type="ECO:0000313" key="3">
    <source>
        <dbReference type="EMBL" id="ARP94101.1"/>
    </source>
</evidence>
<protein>
    <submittedName>
        <fullName evidence="3">Glutathione S-transferase</fullName>
    </submittedName>
</protein>
<dbReference type="AlphaFoldDB" id="A0A1W6Z9R5"/>
<keyword evidence="3" id="KW-0808">Transferase</keyword>
<gene>
    <name evidence="3" type="ORF">CAL15_06710</name>
</gene>
<reference evidence="3 4" key="1">
    <citation type="submission" date="2017-05" db="EMBL/GenBank/DDBJ databases">
        <title>Complete and WGS of Bordetella genogroups.</title>
        <authorList>
            <person name="Spilker T."/>
            <person name="LiPuma J."/>
        </authorList>
    </citation>
    <scope>NUCLEOTIDE SEQUENCE [LARGE SCALE GENOMIC DNA]</scope>
    <source>
        <strain evidence="3 4">AU7206</strain>
    </source>
</reference>
<dbReference type="KEGG" id="bgm:CAL15_06710"/>
<dbReference type="PROSITE" id="PS50405">
    <property type="entry name" value="GST_CTER"/>
    <property type="match status" value="1"/>
</dbReference>
<sequence>MKLYYLPGACSLAAHIALKWAGLPHDLHKLERDRLKSPEYLAVNPLGAVPALEEDGWVLTQNFAILEYLAEKAPHAGLLGDGSARARAEARRWLGFINSDVHKTFSLLFGAQRYVAAETTQEELRASVAKMLRGLLGVVDTHLKNRSYLVGDKPCVADAYLFVVLRWAHAKALDLAGLDALDAFFKRMQADPAVQAAMREEGL</sequence>
<dbReference type="EMBL" id="CP021111">
    <property type="protein sequence ID" value="ARP94101.1"/>
    <property type="molecule type" value="Genomic_DNA"/>
</dbReference>
<dbReference type="CDD" id="cd03188">
    <property type="entry name" value="GST_C_Beta"/>
    <property type="match status" value="1"/>
</dbReference>